<dbReference type="Gene3D" id="2.60.120.780">
    <property type="entry name" value="PINIT domain"/>
    <property type="match status" value="1"/>
</dbReference>
<dbReference type="Proteomes" id="UP000319257">
    <property type="component" value="Unassembled WGS sequence"/>
</dbReference>
<dbReference type="UniPathway" id="UPA00886"/>
<evidence type="ECO:0000256" key="6">
    <source>
        <dbReference type="ARBA" id="ARBA00022786"/>
    </source>
</evidence>
<evidence type="ECO:0000313" key="13">
    <source>
        <dbReference type="Proteomes" id="UP000319257"/>
    </source>
</evidence>
<dbReference type="InParanoid" id="A0A507AWL6"/>
<dbReference type="GeneID" id="41975650"/>
<dbReference type="Pfam" id="PF02891">
    <property type="entry name" value="zf-MIZ"/>
    <property type="match status" value="1"/>
</dbReference>
<dbReference type="PANTHER" id="PTHR10782">
    <property type="entry name" value="ZINC FINGER MIZ DOMAIN-CONTAINING PROTEIN"/>
    <property type="match status" value="1"/>
</dbReference>
<feature type="compositionally biased region" description="Low complexity" evidence="9">
    <location>
        <begin position="80"/>
        <end position="103"/>
    </location>
</feature>
<dbReference type="GO" id="GO:0008270">
    <property type="term" value="F:zinc ion binding"/>
    <property type="evidence" value="ECO:0007669"/>
    <property type="project" value="UniProtKB-KW"/>
</dbReference>
<dbReference type="GO" id="GO:0000785">
    <property type="term" value="C:chromatin"/>
    <property type="evidence" value="ECO:0007669"/>
    <property type="project" value="TreeGrafter"/>
</dbReference>
<comment type="caution">
    <text evidence="12">The sequence shown here is derived from an EMBL/GenBank/DDBJ whole genome shotgun (WGS) entry which is preliminary data.</text>
</comment>
<feature type="region of interest" description="Disordered" evidence="9">
    <location>
        <begin position="454"/>
        <end position="523"/>
    </location>
</feature>
<feature type="compositionally biased region" description="Polar residues" evidence="9">
    <location>
        <begin position="469"/>
        <end position="478"/>
    </location>
</feature>
<dbReference type="InterPro" id="IPR013083">
    <property type="entry name" value="Znf_RING/FYVE/PHD"/>
</dbReference>
<dbReference type="PANTHER" id="PTHR10782:SF4">
    <property type="entry name" value="TONALLI, ISOFORM E"/>
    <property type="match status" value="1"/>
</dbReference>
<dbReference type="GO" id="GO:0016925">
    <property type="term" value="P:protein sumoylation"/>
    <property type="evidence" value="ECO:0007669"/>
    <property type="project" value="UniProtKB-UniPathway"/>
</dbReference>
<feature type="domain" description="PINIT" evidence="11">
    <location>
        <begin position="138"/>
        <end position="293"/>
    </location>
</feature>
<protein>
    <submittedName>
        <fullName evidence="12">Uncharacterized protein</fullName>
    </submittedName>
</protein>
<dbReference type="InterPro" id="IPR004181">
    <property type="entry name" value="Znf_MIZ"/>
</dbReference>
<sequence length="523" mass="57153">MSSAFPPTAEVNSLINTVRSHTLKNKTLSHICATNGLKSGGVKADMQNRIVTRINHFVQQADTVNFRAIQASILREAPPTTAASASPSYTTGYISSSPSRSSPQAHAYQMPNYNYSNGYGAGMNGHRVQPASSQPGMRPDPSLPSFWPGLVTTAGLLFKTSPFYEIDSLVGDVRTCEVMTQHRNSINIPIKLNSFPVLQKCVNNPSMRVMVFCASGNAGAQDIAFPHQCEIKVNGGEVKANLRGLKNKPGSTRPVDITELLRLKVPNYNNNIEFIYALTQKKFYVGLYVCKTHSAAELVSRIEHHHRISKNSVIMEICKTAQDQDVLATSQVLSLKCPLSYMRLDLPVRSLSCKHIQCFDATSYLQLQEQGPQWLCPICNKPAPFANLAVDEYVKDILANTSKNVESIAIEEDGSWHVKSTEEEEDDNSETNDASYLLDDDDLIITSDFSFSANRSTATPTRAAPLLGTPNTGASREGSSMPRAPGSAKRPAAQVIDLTLSDDDEPVQPPAKRQHLSGANGFH</sequence>
<organism evidence="12 13">
    <name type="scientific">Thyridium curvatum</name>
    <dbReference type="NCBI Taxonomy" id="1093900"/>
    <lineage>
        <taxon>Eukaryota</taxon>
        <taxon>Fungi</taxon>
        <taxon>Dikarya</taxon>
        <taxon>Ascomycota</taxon>
        <taxon>Pezizomycotina</taxon>
        <taxon>Sordariomycetes</taxon>
        <taxon>Sordariomycetidae</taxon>
        <taxon>Thyridiales</taxon>
        <taxon>Thyridiaceae</taxon>
        <taxon>Thyridium</taxon>
    </lineage>
</organism>
<feature type="region of interest" description="Disordered" evidence="9">
    <location>
        <begin position="80"/>
        <end position="108"/>
    </location>
</feature>
<comment type="similarity">
    <text evidence="2">Belongs to the PIAS family.</text>
</comment>
<evidence type="ECO:0000259" key="10">
    <source>
        <dbReference type="PROSITE" id="PS51044"/>
    </source>
</evidence>
<accession>A0A507AWL6</accession>
<keyword evidence="6" id="KW-0833">Ubl conjugation pathway</keyword>
<evidence type="ECO:0000256" key="2">
    <source>
        <dbReference type="ARBA" id="ARBA00005383"/>
    </source>
</evidence>
<evidence type="ECO:0000256" key="7">
    <source>
        <dbReference type="ARBA" id="ARBA00022833"/>
    </source>
</evidence>
<dbReference type="STRING" id="1093900.A0A507AWL6"/>
<evidence type="ECO:0000256" key="8">
    <source>
        <dbReference type="PROSITE-ProRule" id="PRU00452"/>
    </source>
</evidence>
<evidence type="ECO:0000256" key="9">
    <source>
        <dbReference type="SAM" id="MobiDB-lite"/>
    </source>
</evidence>
<keyword evidence="13" id="KW-1185">Reference proteome</keyword>
<keyword evidence="3" id="KW-0808">Transferase</keyword>
<evidence type="ECO:0000256" key="4">
    <source>
        <dbReference type="ARBA" id="ARBA00022723"/>
    </source>
</evidence>
<proteinExistence type="inferred from homology"/>
<gene>
    <name evidence="12" type="ORF">E0L32_008203</name>
</gene>
<keyword evidence="5 8" id="KW-0863">Zinc-finger</keyword>
<comment type="pathway">
    <text evidence="1">Protein modification; protein sumoylation.</text>
</comment>
<dbReference type="GO" id="GO:0061665">
    <property type="term" value="F:SUMO ligase activity"/>
    <property type="evidence" value="ECO:0007669"/>
    <property type="project" value="TreeGrafter"/>
</dbReference>
<keyword evidence="4" id="KW-0479">Metal-binding</keyword>
<dbReference type="AlphaFoldDB" id="A0A507AWL6"/>
<dbReference type="Gene3D" id="3.30.40.10">
    <property type="entry name" value="Zinc/RING finger domain, C3HC4 (zinc finger)"/>
    <property type="match status" value="1"/>
</dbReference>
<dbReference type="PROSITE" id="PS51044">
    <property type="entry name" value="ZF_SP_RING"/>
    <property type="match status" value="1"/>
</dbReference>
<dbReference type="InterPro" id="IPR031141">
    <property type="entry name" value="SIZ1/2_SP-RING"/>
</dbReference>
<evidence type="ECO:0000259" key="11">
    <source>
        <dbReference type="PROSITE" id="PS51466"/>
    </source>
</evidence>
<name>A0A507AWL6_9PEZI</name>
<keyword evidence="7" id="KW-0862">Zinc</keyword>
<dbReference type="Pfam" id="PF14324">
    <property type="entry name" value="PINIT"/>
    <property type="match status" value="1"/>
</dbReference>
<dbReference type="CDD" id="cd16792">
    <property type="entry name" value="SP-RING_Siz-like"/>
    <property type="match status" value="1"/>
</dbReference>
<evidence type="ECO:0000313" key="12">
    <source>
        <dbReference type="EMBL" id="TPX10814.1"/>
    </source>
</evidence>
<reference evidence="12 13" key="1">
    <citation type="submission" date="2019-06" db="EMBL/GenBank/DDBJ databases">
        <title>Draft genome sequence of the filamentous fungus Phialemoniopsis curvata isolated from diesel fuel.</title>
        <authorList>
            <person name="Varaljay V.A."/>
            <person name="Lyon W.J."/>
            <person name="Crouch A.L."/>
            <person name="Drake C.E."/>
            <person name="Hollomon J.M."/>
            <person name="Nadeau L.J."/>
            <person name="Nunn H.S."/>
            <person name="Stevenson B.S."/>
            <person name="Bojanowski C.L."/>
            <person name="Crookes-Goodson W.J."/>
        </authorList>
    </citation>
    <scope>NUCLEOTIDE SEQUENCE [LARGE SCALE GENOMIC DNA]</scope>
    <source>
        <strain evidence="12 13">D216</strain>
    </source>
</reference>
<dbReference type="EMBL" id="SKBQ01000053">
    <property type="protein sequence ID" value="TPX10814.1"/>
    <property type="molecule type" value="Genomic_DNA"/>
</dbReference>
<dbReference type="RefSeq" id="XP_030992525.1">
    <property type="nucleotide sequence ID" value="XM_031143032.1"/>
</dbReference>
<feature type="domain" description="SP-RING-type" evidence="10">
    <location>
        <begin position="322"/>
        <end position="407"/>
    </location>
</feature>
<dbReference type="InterPro" id="IPR023321">
    <property type="entry name" value="PINIT"/>
</dbReference>
<dbReference type="InterPro" id="IPR038654">
    <property type="entry name" value="PINIT_sf"/>
</dbReference>
<evidence type="ECO:0000256" key="5">
    <source>
        <dbReference type="ARBA" id="ARBA00022771"/>
    </source>
</evidence>
<dbReference type="PROSITE" id="PS51466">
    <property type="entry name" value="PINIT"/>
    <property type="match status" value="1"/>
</dbReference>
<evidence type="ECO:0000256" key="3">
    <source>
        <dbReference type="ARBA" id="ARBA00022679"/>
    </source>
</evidence>
<evidence type="ECO:0000256" key="1">
    <source>
        <dbReference type="ARBA" id="ARBA00004718"/>
    </source>
</evidence>
<dbReference type="OrthoDB" id="28127at2759"/>